<evidence type="ECO:0000256" key="2">
    <source>
        <dbReference type="ARBA" id="ARBA00022729"/>
    </source>
</evidence>
<dbReference type="Pfam" id="PF03524">
    <property type="entry name" value="CagX"/>
    <property type="match status" value="1"/>
</dbReference>
<dbReference type="InterPro" id="IPR038161">
    <property type="entry name" value="VirB9/CagX/TrbG_C_sf"/>
</dbReference>
<dbReference type="Gene3D" id="2.60.40.2500">
    <property type="match status" value="1"/>
</dbReference>
<proteinExistence type="inferred from homology"/>
<organism evidence="3 4">
    <name type="scientific">Neisseria mucosa (strain ATCC 25996 / DSM 4631 / NCTC 10774 / M26)</name>
    <dbReference type="NCBI Taxonomy" id="546266"/>
    <lineage>
        <taxon>Bacteria</taxon>
        <taxon>Pseudomonadati</taxon>
        <taxon>Pseudomonadota</taxon>
        <taxon>Betaproteobacteria</taxon>
        <taxon>Neisseriales</taxon>
        <taxon>Neisseriaceae</taxon>
        <taxon>Neisseria</taxon>
    </lineage>
</organism>
<sequence length="275" mass="30918">MNMKKAYLLTGLAAGFFAFSAHAAAIPKGAAYDKRIQYVNYNPDNVVVIRAEIGRAVLVQLAQDERVEGENKAIVAGNTGAWKLKTSSNNIFFKPTTETPETNLLISTNKRTYAFDLRMAGRKQPPTYILRFRYPEEAARLRQAEAQKRQEARRLAAMHSNGRQALSGANYNYWAYGEKMLAPSGMWDDGRFTYLKFDDAREMPTVFKVSPDGTESTVNTHMEQDTLVVHDTSALYYLRLGKKVLGVENRSYDSKGKFNYRGTTVAGAVRMKKGK</sequence>
<protein>
    <submittedName>
        <fullName evidence="3">P-type conjugative transfer protein VirB9</fullName>
    </submittedName>
</protein>
<dbReference type="RefSeq" id="WP_003740928.1">
    <property type="nucleotide sequence ID" value="NZ_ACDX02000001.1"/>
</dbReference>
<gene>
    <name evidence="3" type="primary">virB9</name>
    <name evidence="3" type="ORF">NEIMUCOT_03725</name>
</gene>
<keyword evidence="2" id="KW-0732">Signal</keyword>
<dbReference type="Proteomes" id="UP000003344">
    <property type="component" value="Unassembled WGS sequence"/>
</dbReference>
<dbReference type="EMBL" id="ACDX02000001">
    <property type="protein sequence ID" value="EFC89925.1"/>
    <property type="molecule type" value="Genomic_DNA"/>
</dbReference>
<dbReference type="InterPro" id="IPR014148">
    <property type="entry name" value="VirB9"/>
</dbReference>
<evidence type="ECO:0000313" key="3">
    <source>
        <dbReference type="EMBL" id="EFC89925.1"/>
    </source>
</evidence>
<name>D2ZSZ2_NEIM2</name>
<dbReference type="STRING" id="546266.NEIMUCOT_03725"/>
<comment type="similarity">
    <text evidence="1">Belongs to the TrbG/VirB9 family.</text>
</comment>
<evidence type="ECO:0000256" key="1">
    <source>
        <dbReference type="ARBA" id="ARBA00006135"/>
    </source>
</evidence>
<accession>D2ZSZ2</accession>
<dbReference type="CDD" id="cd06911">
    <property type="entry name" value="VirB9_CagX_TrbG"/>
    <property type="match status" value="1"/>
</dbReference>
<dbReference type="InterPro" id="IPR033645">
    <property type="entry name" value="VirB9/CagX/TrbG_C"/>
</dbReference>
<dbReference type="AlphaFoldDB" id="D2ZSZ2"/>
<comment type="caution">
    <text evidence="3">The sequence shown here is derived from an EMBL/GenBank/DDBJ whole genome shotgun (WGS) entry which is preliminary data.</text>
</comment>
<dbReference type="eggNOG" id="COG3504">
    <property type="taxonomic scope" value="Bacteria"/>
</dbReference>
<dbReference type="InterPro" id="IPR010258">
    <property type="entry name" value="Conjugal_tfr_TrbG/VirB9/CagX"/>
</dbReference>
<evidence type="ECO:0000313" key="4">
    <source>
        <dbReference type="Proteomes" id="UP000003344"/>
    </source>
</evidence>
<reference evidence="3 4" key="1">
    <citation type="submission" date="2009-10" db="EMBL/GenBank/DDBJ databases">
        <authorList>
            <person name="Weinstock G."/>
            <person name="Sodergren E."/>
            <person name="Clifton S."/>
            <person name="Fulton L."/>
            <person name="Fulton B."/>
            <person name="Courtney L."/>
            <person name="Fronick C."/>
            <person name="Harrison M."/>
            <person name="Strong C."/>
            <person name="Farmer C."/>
            <person name="Delahaunty K."/>
            <person name="Markovic C."/>
            <person name="Hall O."/>
            <person name="Minx P."/>
            <person name="Tomlinson C."/>
            <person name="Mitreva M."/>
            <person name="Nelson J."/>
            <person name="Hou S."/>
            <person name="Wollam A."/>
            <person name="Pepin K.H."/>
            <person name="Johnson M."/>
            <person name="Bhonagiri V."/>
            <person name="Nash W.E."/>
            <person name="Warren W."/>
            <person name="Chinwalla A."/>
            <person name="Mardis E.R."/>
            <person name="Wilson R.K."/>
        </authorList>
    </citation>
    <scope>NUCLEOTIDE SEQUENCE [LARGE SCALE GENOMIC DNA]</scope>
    <source>
        <strain evidence="4">ATCC 25996 / DSM 4631 / NCTC 10774 / M26</strain>
    </source>
</reference>
<dbReference type="NCBIfam" id="TIGR02781">
    <property type="entry name" value="VirB9"/>
    <property type="match status" value="1"/>
</dbReference>